<dbReference type="PROSITE" id="PS50893">
    <property type="entry name" value="ABC_TRANSPORTER_2"/>
    <property type="match status" value="1"/>
</dbReference>
<dbReference type="GO" id="GO:0005524">
    <property type="term" value="F:ATP binding"/>
    <property type="evidence" value="ECO:0007669"/>
    <property type="project" value="UniProtKB-KW"/>
</dbReference>
<comment type="caution">
    <text evidence="9">The sequence shown here is derived from an EMBL/GenBank/DDBJ whole genome shotgun (WGS) entry which is preliminary data.</text>
</comment>
<dbReference type="GO" id="GO:0015833">
    <property type="term" value="P:peptide transport"/>
    <property type="evidence" value="ECO:0007669"/>
    <property type="project" value="InterPro"/>
</dbReference>
<dbReference type="InterPro" id="IPR013563">
    <property type="entry name" value="Oligopep_ABC_C"/>
</dbReference>
<evidence type="ECO:0000313" key="10">
    <source>
        <dbReference type="Proteomes" id="UP000295525"/>
    </source>
</evidence>
<dbReference type="Gene3D" id="3.40.50.300">
    <property type="entry name" value="P-loop containing nucleotide triphosphate hydrolases"/>
    <property type="match status" value="1"/>
</dbReference>
<reference evidence="9 10" key="1">
    <citation type="submission" date="2019-03" db="EMBL/GenBank/DDBJ databases">
        <title>Genomic Encyclopedia of Type Strains, Phase IV (KMG-IV): sequencing the most valuable type-strain genomes for metagenomic binning, comparative biology and taxonomic classification.</title>
        <authorList>
            <person name="Goeker M."/>
        </authorList>
    </citation>
    <scope>NUCLEOTIDE SEQUENCE [LARGE SCALE GENOMIC DNA]</scope>
    <source>
        <strain evidence="9 10">DSM 24591</strain>
    </source>
</reference>
<evidence type="ECO:0000256" key="3">
    <source>
        <dbReference type="ARBA" id="ARBA00022448"/>
    </source>
</evidence>
<comment type="similarity">
    <text evidence="2">Belongs to the ABC transporter superfamily.</text>
</comment>
<dbReference type="SMART" id="SM00382">
    <property type="entry name" value="AAA"/>
    <property type="match status" value="1"/>
</dbReference>
<dbReference type="InterPro" id="IPR003439">
    <property type="entry name" value="ABC_transporter-like_ATP-bd"/>
</dbReference>
<keyword evidence="5" id="KW-0547">Nucleotide-binding</keyword>
<evidence type="ECO:0000259" key="8">
    <source>
        <dbReference type="PROSITE" id="PS50893"/>
    </source>
</evidence>
<protein>
    <submittedName>
        <fullName evidence="9">Peptide/nickel transport system ATP-binding protein</fullName>
    </submittedName>
</protein>
<dbReference type="InterPro" id="IPR050388">
    <property type="entry name" value="ABC_Ni/Peptide_Import"/>
</dbReference>
<dbReference type="CDD" id="cd03257">
    <property type="entry name" value="ABC_NikE_OppD_transporters"/>
    <property type="match status" value="1"/>
</dbReference>
<evidence type="ECO:0000313" key="9">
    <source>
        <dbReference type="EMBL" id="TCT03366.1"/>
    </source>
</evidence>
<dbReference type="PANTHER" id="PTHR43297">
    <property type="entry name" value="OLIGOPEPTIDE TRANSPORT ATP-BINDING PROTEIN APPD"/>
    <property type="match status" value="1"/>
</dbReference>
<keyword evidence="7" id="KW-0472">Membrane</keyword>
<dbReference type="InterPro" id="IPR003593">
    <property type="entry name" value="AAA+_ATPase"/>
</dbReference>
<keyword evidence="10" id="KW-1185">Reference proteome</keyword>
<evidence type="ECO:0000256" key="5">
    <source>
        <dbReference type="ARBA" id="ARBA00022741"/>
    </source>
</evidence>
<comment type="subcellular location">
    <subcellularLocation>
        <location evidence="1">Cell inner membrane</location>
        <topology evidence="1">Peripheral membrane protein</topology>
    </subcellularLocation>
</comment>
<evidence type="ECO:0000256" key="1">
    <source>
        <dbReference type="ARBA" id="ARBA00004417"/>
    </source>
</evidence>
<accession>A0A4R3LTU5</accession>
<keyword evidence="4" id="KW-1003">Cell membrane</keyword>
<sequence length="333" mass="36073">MKDEHALLHVEGLSIDIDTGGASKKVVSDVSFTLEAGKTLCIVGESGCGKSLTALSILDLLPVAAKRRVKSLNFGNTALEQLGAHELASIRGARIAMIFQDPMTSLNPVFTVGTQLTDVLRRHKPVSRREAMERASYLLERVGIANPGIRLRQYPFELSGGLRQRVMIAMALMCGPELLIADEPTTALDVTVQAELLELLKDIQNEFKLGLIFISHDLGLVSKIADEVIVMYAGQIVESGRANDVLRNPLHPYTELLLRCVPRPGASVPKSALMSIAGSVPSLDAEILGCAFYDRCPVHDDACRQPLRQAGDGTHGYLCIKPGAMRRSVEAQP</sequence>
<dbReference type="Pfam" id="PF08352">
    <property type="entry name" value="oligo_HPY"/>
    <property type="match status" value="1"/>
</dbReference>
<organism evidence="9 10">
    <name type="scientific">Paralcaligenes ureilyticus</name>
    <dbReference type="NCBI Taxonomy" id="627131"/>
    <lineage>
        <taxon>Bacteria</taxon>
        <taxon>Pseudomonadati</taxon>
        <taxon>Pseudomonadota</taxon>
        <taxon>Betaproteobacteria</taxon>
        <taxon>Burkholderiales</taxon>
        <taxon>Alcaligenaceae</taxon>
        <taxon>Paralcaligenes</taxon>
    </lineage>
</organism>
<feature type="domain" description="ABC transporter" evidence="8">
    <location>
        <begin position="8"/>
        <end position="258"/>
    </location>
</feature>
<keyword evidence="6 9" id="KW-0067">ATP-binding</keyword>
<dbReference type="NCBIfam" id="TIGR01727">
    <property type="entry name" value="oligo_HPY"/>
    <property type="match status" value="1"/>
</dbReference>
<dbReference type="InterPro" id="IPR027417">
    <property type="entry name" value="P-loop_NTPase"/>
</dbReference>
<keyword evidence="3" id="KW-0813">Transport</keyword>
<dbReference type="OrthoDB" id="9802772at2"/>
<proteinExistence type="inferred from homology"/>
<dbReference type="GO" id="GO:0055085">
    <property type="term" value="P:transmembrane transport"/>
    <property type="evidence" value="ECO:0007669"/>
    <property type="project" value="UniProtKB-ARBA"/>
</dbReference>
<dbReference type="GO" id="GO:0005886">
    <property type="term" value="C:plasma membrane"/>
    <property type="evidence" value="ECO:0007669"/>
    <property type="project" value="UniProtKB-SubCell"/>
</dbReference>
<dbReference type="RefSeq" id="WP_132584443.1">
    <property type="nucleotide sequence ID" value="NZ_SMAJ01000015.1"/>
</dbReference>
<dbReference type="Pfam" id="PF00005">
    <property type="entry name" value="ABC_tran"/>
    <property type="match status" value="1"/>
</dbReference>
<dbReference type="GO" id="GO:0016887">
    <property type="term" value="F:ATP hydrolysis activity"/>
    <property type="evidence" value="ECO:0007669"/>
    <property type="project" value="InterPro"/>
</dbReference>
<dbReference type="AlphaFoldDB" id="A0A4R3LTU5"/>
<dbReference type="SUPFAM" id="SSF52540">
    <property type="entry name" value="P-loop containing nucleoside triphosphate hydrolases"/>
    <property type="match status" value="1"/>
</dbReference>
<evidence type="ECO:0000256" key="6">
    <source>
        <dbReference type="ARBA" id="ARBA00022840"/>
    </source>
</evidence>
<evidence type="ECO:0000256" key="2">
    <source>
        <dbReference type="ARBA" id="ARBA00005417"/>
    </source>
</evidence>
<dbReference type="PANTHER" id="PTHR43297:SF2">
    <property type="entry name" value="DIPEPTIDE TRANSPORT ATP-BINDING PROTEIN DPPD"/>
    <property type="match status" value="1"/>
</dbReference>
<evidence type="ECO:0000256" key="7">
    <source>
        <dbReference type="ARBA" id="ARBA00023136"/>
    </source>
</evidence>
<evidence type="ECO:0000256" key="4">
    <source>
        <dbReference type="ARBA" id="ARBA00022475"/>
    </source>
</evidence>
<gene>
    <name evidence="9" type="ORF">EDC26_11523</name>
</gene>
<name>A0A4R3LTU5_9BURK</name>
<dbReference type="FunFam" id="3.40.50.300:FF:000016">
    <property type="entry name" value="Oligopeptide ABC transporter ATP-binding component"/>
    <property type="match status" value="1"/>
</dbReference>
<dbReference type="EMBL" id="SMAJ01000015">
    <property type="protein sequence ID" value="TCT03366.1"/>
    <property type="molecule type" value="Genomic_DNA"/>
</dbReference>
<dbReference type="Proteomes" id="UP000295525">
    <property type="component" value="Unassembled WGS sequence"/>
</dbReference>